<dbReference type="Proteomes" id="UP000255113">
    <property type="component" value="Unassembled WGS sequence"/>
</dbReference>
<protein>
    <submittedName>
        <fullName evidence="1">Uncharacterized protein</fullName>
    </submittedName>
</protein>
<accession>A0A379AXC2</accession>
<organism evidence="1 3">
    <name type="scientific">Avibacterium gallinarum</name>
    <name type="common">Pasteurella gallinarum</name>
    <dbReference type="NCBI Taxonomy" id="755"/>
    <lineage>
        <taxon>Bacteria</taxon>
        <taxon>Pseudomonadati</taxon>
        <taxon>Pseudomonadota</taxon>
        <taxon>Gammaproteobacteria</taxon>
        <taxon>Pasteurellales</taxon>
        <taxon>Pasteurellaceae</taxon>
        <taxon>Avibacterium</taxon>
    </lineage>
</organism>
<dbReference type="AlphaFoldDB" id="A0A379AXC2"/>
<reference evidence="2 4" key="2">
    <citation type="submission" date="2019-03" db="EMBL/GenBank/DDBJ databases">
        <title>Genomic Encyclopedia of Type Strains, Phase IV (KMG-IV): sequencing the most valuable type-strain genomes for metagenomic binning, comparative biology and taxonomic classification.</title>
        <authorList>
            <person name="Goeker M."/>
        </authorList>
    </citation>
    <scope>NUCLEOTIDE SEQUENCE [LARGE SCALE GENOMIC DNA]</scope>
    <source>
        <strain evidence="2 4">DSM 17481</strain>
    </source>
</reference>
<dbReference type="Proteomes" id="UP000294683">
    <property type="component" value="Unassembled WGS sequence"/>
</dbReference>
<evidence type="ECO:0000313" key="4">
    <source>
        <dbReference type="Proteomes" id="UP000294683"/>
    </source>
</evidence>
<gene>
    <name evidence="2" type="ORF">EV689_101399</name>
    <name evidence="1" type="ORF">NCTC11188_01231</name>
</gene>
<dbReference type="EMBL" id="UGSQ01000003">
    <property type="protein sequence ID" value="SUB26868.1"/>
    <property type="molecule type" value="Genomic_DNA"/>
</dbReference>
<dbReference type="EMBL" id="SNXJ01000001">
    <property type="protein sequence ID" value="TDP30368.1"/>
    <property type="molecule type" value="Genomic_DNA"/>
</dbReference>
<name>A0A379AXC2_AVIGA</name>
<evidence type="ECO:0000313" key="2">
    <source>
        <dbReference type="EMBL" id="TDP30368.1"/>
    </source>
</evidence>
<proteinExistence type="predicted"/>
<sequence>MLIIRELSLIFNKIEIEFHFILLLFKIRACVNILTKYVFKF</sequence>
<keyword evidence="4" id="KW-1185">Reference proteome</keyword>
<reference evidence="1 3" key="1">
    <citation type="submission" date="2018-06" db="EMBL/GenBank/DDBJ databases">
        <authorList>
            <consortium name="Pathogen Informatics"/>
            <person name="Doyle S."/>
        </authorList>
    </citation>
    <scope>NUCLEOTIDE SEQUENCE [LARGE SCALE GENOMIC DNA]</scope>
    <source>
        <strain evidence="1 3">NCTC11188</strain>
    </source>
</reference>
<evidence type="ECO:0000313" key="1">
    <source>
        <dbReference type="EMBL" id="SUB26868.1"/>
    </source>
</evidence>
<evidence type="ECO:0000313" key="3">
    <source>
        <dbReference type="Proteomes" id="UP000255113"/>
    </source>
</evidence>